<evidence type="ECO:0008006" key="3">
    <source>
        <dbReference type="Google" id="ProtNLM"/>
    </source>
</evidence>
<organism evidence="1 2">
    <name type="scientific">Patulibacter medicamentivorans</name>
    <dbReference type="NCBI Taxonomy" id="1097667"/>
    <lineage>
        <taxon>Bacteria</taxon>
        <taxon>Bacillati</taxon>
        <taxon>Actinomycetota</taxon>
        <taxon>Thermoleophilia</taxon>
        <taxon>Solirubrobacterales</taxon>
        <taxon>Patulibacteraceae</taxon>
        <taxon>Patulibacter</taxon>
    </lineage>
</organism>
<dbReference type="EMBL" id="AGUD01000032">
    <property type="protein sequence ID" value="EHN12357.1"/>
    <property type="molecule type" value="Genomic_DNA"/>
</dbReference>
<name>H0E1T5_9ACTN</name>
<proteinExistence type="predicted"/>
<evidence type="ECO:0000313" key="1">
    <source>
        <dbReference type="EMBL" id="EHN12357.1"/>
    </source>
</evidence>
<comment type="caution">
    <text evidence="1">The sequence shown here is derived from an EMBL/GenBank/DDBJ whole genome shotgun (WGS) entry which is preliminary data.</text>
</comment>
<accession>H0E1T5</accession>
<dbReference type="PROSITE" id="PS51257">
    <property type="entry name" value="PROKAR_LIPOPROTEIN"/>
    <property type="match status" value="1"/>
</dbReference>
<evidence type="ECO:0000313" key="2">
    <source>
        <dbReference type="Proteomes" id="UP000005143"/>
    </source>
</evidence>
<gene>
    <name evidence="1" type="ORF">PAI11_07470</name>
</gene>
<dbReference type="Proteomes" id="UP000005143">
    <property type="component" value="Unassembled WGS sequence"/>
</dbReference>
<dbReference type="AlphaFoldDB" id="H0E1T5"/>
<protein>
    <recommendedName>
        <fullName evidence="3">Small secreted protein</fullName>
    </recommendedName>
</protein>
<reference evidence="1 2" key="1">
    <citation type="journal article" date="2013" name="Biodegradation">
        <title>Quantitative proteomic analysis of ibuprofen-degrading Patulibacter sp. strain I11.</title>
        <authorList>
            <person name="Almeida B."/>
            <person name="Kjeldal H."/>
            <person name="Lolas I."/>
            <person name="Knudsen A.D."/>
            <person name="Carvalho G."/>
            <person name="Nielsen K.L."/>
            <person name="Barreto Crespo M.T."/>
            <person name="Stensballe A."/>
            <person name="Nielsen J.L."/>
        </authorList>
    </citation>
    <scope>NUCLEOTIDE SEQUENCE [LARGE SCALE GENOMIC DNA]</scope>
    <source>
        <strain evidence="1 2">I11</strain>
    </source>
</reference>
<dbReference type="RefSeq" id="WP_007571063.1">
    <property type="nucleotide sequence ID" value="NZ_AGUD01000032.1"/>
</dbReference>
<sequence>MPDLRTRTASLLVIAVAAAGVTGCGGSDEKKSDGGGSYSQQLNSFCKDANASVSKLQTDLVALQGKFKPSQTKEASKAVEKPLKDYVSASRDQLSELEGLKPPSEYRSFHDKTVKALSAVVDAIDEGTGKLASGDAAGFQKALAGSLQGIGLEKMPASLKKDAPACGTV</sequence>
<keyword evidence="2" id="KW-1185">Reference proteome</keyword>